<evidence type="ECO:0000313" key="6">
    <source>
        <dbReference type="WBParaSite" id="EVEC_0000030101-mRNA-1"/>
    </source>
</evidence>
<feature type="domain" description="Carboxylesterase type B" evidence="5">
    <location>
        <begin position="26"/>
        <end position="203"/>
    </location>
</feature>
<keyword evidence="3 4" id="KW-0378">Hydrolase</keyword>
<comment type="similarity">
    <text evidence="1 4">Belongs to the type-B carboxylesterase/lipase family.</text>
</comment>
<evidence type="ECO:0000256" key="3">
    <source>
        <dbReference type="ARBA" id="ARBA00022801"/>
    </source>
</evidence>
<evidence type="ECO:0000259" key="5">
    <source>
        <dbReference type="Pfam" id="PF00135"/>
    </source>
</evidence>
<organism evidence="6">
    <name type="scientific">Enterobius vermicularis</name>
    <name type="common">Human pinworm</name>
    <dbReference type="NCBI Taxonomy" id="51028"/>
    <lineage>
        <taxon>Eukaryota</taxon>
        <taxon>Metazoa</taxon>
        <taxon>Ecdysozoa</taxon>
        <taxon>Nematoda</taxon>
        <taxon>Chromadorea</taxon>
        <taxon>Rhabditida</taxon>
        <taxon>Spirurina</taxon>
        <taxon>Oxyuridomorpha</taxon>
        <taxon>Oxyuroidea</taxon>
        <taxon>Oxyuridae</taxon>
        <taxon>Enterobius</taxon>
    </lineage>
</organism>
<dbReference type="EC" id="3.1.1.-" evidence="4"/>
<evidence type="ECO:0000256" key="4">
    <source>
        <dbReference type="RuleBase" id="RU361235"/>
    </source>
</evidence>
<proteinExistence type="inferred from homology"/>
<protein>
    <recommendedName>
        <fullName evidence="4">Carboxylic ester hydrolase</fullName>
        <ecNumber evidence="4">3.1.1.-</ecNumber>
    </recommendedName>
</protein>
<dbReference type="InterPro" id="IPR029058">
    <property type="entry name" value="AB_hydrolase_fold"/>
</dbReference>
<dbReference type="InterPro" id="IPR002018">
    <property type="entry name" value="CarbesteraseB"/>
</dbReference>
<accession>A0A0N4USZ7</accession>
<dbReference type="Gene3D" id="3.40.50.1820">
    <property type="entry name" value="alpha/beta hydrolase"/>
    <property type="match status" value="2"/>
</dbReference>
<dbReference type="AlphaFoldDB" id="A0A0N4USZ7"/>
<name>A0A0N4USZ7_ENTVE</name>
<dbReference type="WBParaSite" id="EVEC_0000030101-mRNA-1">
    <property type="protein sequence ID" value="EVEC_0000030101-mRNA-1"/>
    <property type="gene ID" value="EVEC_0000030101"/>
</dbReference>
<dbReference type="PROSITE" id="PS00122">
    <property type="entry name" value="CARBOXYLESTERASE_B_1"/>
    <property type="match status" value="1"/>
</dbReference>
<dbReference type="PANTHER" id="PTHR11559">
    <property type="entry name" value="CARBOXYLESTERASE"/>
    <property type="match status" value="1"/>
</dbReference>
<dbReference type="SUPFAM" id="SSF53474">
    <property type="entry name" value="alpha/beta-Hydrolases"/>
    <property type="match status" value="1"/>
</dbReference>
<dbReference type="ESTHER" id="entve-a0a0n4usz7">
    <property type="family name" value="Carb_B_Nematoda"/>
</dbReference>
<dbReference type="GO" id="GO:0052689">
    <property type="term" value="F:carboxylic ester hydrolase activity"/>
    <property type="evidence" value="ECO:0007669"/>
    <property type="project" value="UniProtKB-KW"/>
</dbReference>
<evidence type="ECO:0000256" key="1">
    <source>
        <dbReference type="ARBA" id="ARBA00005964"/>
    </source>
</evidence>
<reference evidence="6" key="1">
    <citation type="submission" date="2017-02" db="UniProtKB">
        <authorList>
            <consortium name="WormBaseParasite"/>
        </authorList>
    </citation>
    <scope>IDENTIFICATION</scope>
</reference>
<evidence type="ECO:0000256" key="2">
    <source>
        <dbReference type="ARBA" id="ARBA00022487"/>
    </source>
</evidence>
<feature type="domain" description="Carboxylesterase type B" evidence="5">
    <location>
        <begin position="207"/>
        <end position="407"/>
    </location>
</feature>
<sequence length="523" mass="60681">LHRFFSPISHLTLPTDNKKSLLITKITENAYIFLGIHYAESPAGSNRWKLPIPKTPWNGILNAVSDKKSCIWKSTPQTDPFIVEMTEDCLYLDVFTSKYCLKTKNCSVIFFVHGGNFIYSSPHAVNKDFIDNYLTKDRSVITVIPAYRLGLFGYFNLTTFKVSDLIAALRWVQEDIKSFGGDANHVTLMGHSSGATDANLVQLKKFFLLRKKRHKINIFTGTTKHETRSTAYTINTDGSVNKVLLQKECLEMMEAFGIRKPEKALDECTSYYSNGYSMLFYFSLMYVFCSSHIISNLNDQRLHSEGGRAFIHEYQYEFAGKAFDYPRQKFDDPHPMHVEHLLYILGHYSGNFTKTDEIIRKKFSQLIVNFVNNGDPSPRSDHIFQPYNKQRGNYIAVDMHENNDVTVVKYNYHKDKKAFLLLQTFPLHNFFRLGEGIVDTLHKEEAFNSSGKKLVKRCKLLRFLKLSFFINYYKSFCYNKCRLFAVQLISATLFYSERQYSLIMSKFFKTQVRFLNLSVVEDL</sequence>
<dbReference type="InterPro" id="IPR050309">
    <property type="entry name" value="Type-B_Carboxylest/Lipase"/>
</dbReference>
<dbReference type="InterPro" id="IPR019826">
    <property type="entry name" value="Carboxylesterase_B_AS"/>
</dbReference>
<dbReference type="Pfam" id="PF00135">
    <property type="entry name" value="COesterase"/>
    <property type="match status" value="2"/>
</dbReference>
<keyword evidence="2" id="KW-0719">Serine esterase</keyword>